<evidence type="ECO:0000313" key="2">
    <source>
        <dbReference type="Proteomes" id="UP001595987"/>
    </source>
</evidence>
<proteinExistence type="predicted"/>
<comment type="caution">
    <text evidence="1">The sequence shown here is derived from an EMBL/GenBank/DDBJ whole genome shotgun (WGS) entry which is preliminary data.</text>
</comment>
<keyword evidence="2" id="KW-1185">Reference proteome</keyword>
<protein>
    <submittedName>
        <fullName evidence="1">Uncharacterized protein</fullName>
    </submittedName>
</protein>
<organism evidence="1 2">
    <name type="scientific">Lactococcus nasutitermitis</name>
    <dbReference type="NCBI Taxonomy" id="1652957"/>
    <lineage>
        <taxon>Bacteria</taxon>
        <taxon>Bacillati</taxon>
        <taxon>Bacillota</taxon>
        <taxon>Bacilli</taxon>
        <taxon>Lactobacillales</taxon>
        <taxon>Streptococcaceae</taxon>
        <taxon>Lactococcus</taxon>
    </lineage>
</organism>
<reference evidence="2" key="1">
    <citation type="journal article" date="2019" name="Int. J. Syst. Evol. Microbiol.">
        <title>The Global Catalogue of Microorganisms (GCM) 10K type strain sequencing project: providing services to taxonomists for standard genome sequencing and annotation.</title>
        <authorList>
            <consortium name="The Broad Institute Genomics Platform"/>
            <consortium name="The Broad Institute Genome Sequencing Center for Infectious Disease"/>
            <person name="Wu L."/>
            <person name="Ma J."/>
        </authorList>
    </citation>
    <scope>NUCLEOTIDE SEQUENCE [LARGE SCALE GENOMIC DNA]</scope>
    <source>
        <strain evidence="2">CCUG 63287</strain>
    </source>
</reference>
<name>A0ABV9J9Y0_9LACT</name>
<dbReference type="Proteomes" id="UP001595987">
    <property type="component" value="Unassembled WGS sequence"/>
</dbReference>
<evidence type="ECO:0000313" key="1">
    <source>
        <dbReference type="EMBL" id="MFC4651512.1"/>
    </source>
</evidence>
<dbReference type="EMBL" id="JBHSGD010000001">
    <property type="protein sequence ID" value="MFC4651512.1"/>
    <property type="molecule type" value="Genomic_DNA"/>
</dbReference>
<gene>
    <name evidence="1" type="ORF">ACFO26_01135</name>
</gene>
<accession>A0ABV9J9Y0</accession>
<dbReference type="RefSeq" id="WP_213534288.1">
    <property type="nucleotide sequence ID" value="NZ_BOVQ01000003.1"/>
</dbReference>
<sequence length="279" mass="31109">MKNEKKSKKKKRKRTQSWFVIIGSVFSGLLFLFGVFAAISGNLAGFWKKDKNTTGNAVLIENGNTVLSHTNTLITTFSTELSDLNTTYNKPFPVASDGNPLPTNNVDINKYLSAFNKSFSKIRGQNSNQTLTIVHKTYSPNQYVGKMVDYEWTNLSSLSSKMVNSYNDYYYAVKALQADTTSQEKLTLAEKANTDYIKVANQFNAGILQYAKVNEALKVKYNATLQRIVADKDNVRLGKLGNSVSSGANSEPANIYLTNQQMDGLIQIEKTAYQDLVKK</sequence>